<protein>
    <submittedName>
        <fullName evidence="1">Uncharacterized protein</fullName>
    </submittedName>
</protein>
<dbReference type="Proteomes" id="UP001146120">
    <property type="component" value="Unassembled WGS sequence"/>
</dbReference>
<comment type="caution">
    <text evidence="1">The sequence shown here is derived from an EMBL/GenBank/DDBJ whole genome shotgun (WGS) entry which is preliminary data.</text>
</comment>
<dbReference type="GO" id="GO:0003676">
    <property type="term" value="F:nucleic acid binding"/>
    <property type="evidence" value="ECO:0007669"/>
    <property type="project" value="InterPro"/>
</dbReference>
<accession>A0AAV2YNR9</accession>
<gene>
    <name evidence="1" type="ORF">N0F65_000186</name>
</gene>
<dbReference type="AlphaFoldDB" id="A0AAV2YNR9"/>
<reference evidence="1" key="1">
    <citation type="submission" date="2022-11" db="EMBL/GenBank/DDBJ databases">
        <authorList>
            <person name="Morgan W.R."/>
            <person name="Tartar A."/>
        </authorList>
    </citation>
    <scope>NUCLEOTIDE SEQUENCE</scope>
    <source>
        <strain evidence="1">ARSEF 373</strain>
    </source>
</reference>
<feature type="non-terminal residue" evidence="1">
    <location>
        <position position="1"/>
    </location>
</feature>
<name>A0AAV2YNR9_9STRA</name>
<dbReference type="InterPro" id="IPR036397">
    <property type="entry name" value="RNaseH_sf"/>
</dbReference>
<organism evidence="1 2">
    <name type="scientific">Lagenidium giganteum</name>
    <dbReference type="NCBI Taxonomy" id="4803"/>
    <lineage>
        <taxon>Eukaryota</taxon>
        <taxon>Sar</taxon>
        <taxon>Stramenopiles</taxon>
        <taxon>Oomycota</taxon>
        <taxon>Peronosporomycetes</taxon>
        <taxon>Pythiales</taxon>
        <taxon>Pythiaceae</taxon>
    </lineage>
</organism>
<reference evidence="1" key="2">
    <citation type="journal article" date="2023" name="Microbiol Resour">
        <title>Decontamination and Annotation of the Draft Genome Sequence of the Oomycete Lagenidium giganteum ARSEF 373.</title>
        <authorList>
            <person name="Morgan W.R."/>
            <person name="Tartar A."/>
        </authorList>
    </citation>
    <scope>NUCLEOTIDE SEQUENCE</scope>
    <source>
        <strain evidence="1">ARSEF 373</strain>
    </source>
</reference>
<sequence length="80" mass="9041">TQLFSIAGGITDLNLIENLWGVLARAVYQVGCQFTTKEELKVVVAMEWNKITMAYIMSLIDSMPKRCLEIVVRKGAKTQY</sequence>
<evidence type="ECO:0000313" key="2">
    <source>
        <dbReference type="Proteomes" id="UP001146120"/>
    </source>
</evidence>
<evidence type="ECO:0000313" key="1">
    <source>
        <dbReference type="EMBL" id="DAZ96620.1"/>
    </source>
</evidence>
<dbReference type="Gene3D" id="3.30.420.10">
    <property type="entry name" value="Ribonuclease H-like superfamily/Ribonuclease H"/>
    <property type="match status" value="1"/>
</dbReference>
<dbReference type="EMBL" id="DAKRPA010000162">
    <property type="protein sequence ID" value="DAZ96620.1"/>
    <property type="molecule type" value="Genomic_DNA"/>
</dbReference>
<keyword evidence="2" id="KW-1185">Reference proteome</keyword>
<proteinExistence type="predicted"/>